<gene>
    <name evidence="4" type="ORF">CC86DRAFT_387316</name>
</gene>
<dbReference type="Proteomes" id="UP000799424">
    <property type="component" value="Unassembled WGS sequence"/>
</dbReference>
<feature type="chain" id="PRO_5025572701" description="Mid2 domain-containing protein" evidence="3">
    <location>
        <begin position="25"/>
        <end position="331"/>
    </location>
</feature>
<protein>
    <recommendedName>
        <fullName evidence="6">Mid2 domain-containing protein</fullName>
    </recommendedName>
</protein>
<evidence type="ECO:0000256" key="2">
    <source>
        <dbReference type="SAM" id="Phobius"/>
    </source>
</evidence>
<dbReference type="AlphaFoldDB" id="A0A6A6ZHC2"/>
<organism evidence="4 5">
    <name type="scientific">Ophiobolus disseminans</name>
    <dbReference type="NCBI Taxonomy" id="1469910"/>
    <lineage>
        <taxon>Eukaryota</taxon>
        <taxon>Fungi</taxon>
        <taxon>Dikarya</taxon>
        <taxon>Ascomycota</taxon>
        <taxon>Pezizomycotina</taxon>
        <taxon>Dothideomycetes</taxon>
        <taxon>Pleosporomycetidae</taxon>
        <taxon>Pleosporales</taxon>
        <taxon>Pleosporineae</taxon>
        <taxon>Phaeosphaeriaceae</taxon>
        <taxon>Ophiobolus</taxon>
    </lineage>
</organism>
<accession>A0A6A6ZHC2</accession>
<dbReference type="EMBL" id="MU006241">
    <property type="protein sequence ID" value="KAF2820278.1"/>
    <property type="molecule type" value="Genomic_DNA"/>
</dbReference>
<evidence type="ECO:0000256" key="1">
    <source>
        <dbReference type="SAM" id="MobiDB-lite"/>
    </source>
</evidence>
<feature type="compositionally biased region" description="Low complexity" evidence="1">
    <location>
        <begin position="256"/>
        <end position="272"/>
    </location>
</feature>
<proteinExistence type="predicted"/>
<keyword evidence="2" id="KW-0812">Transmembrane</keyword>
<reference evidence="4" key="1">
    <citation type="journal article" date="2020" name="Stud. Mycol.">
        <title>101 Dothideomycetes genomes: a test case for predicting lifestyles and emergence of pathogens.</title>
        <authorList>
            <person name="Haridas S."/>
            <person name="Albert R."/>
            <person name="Binder M."/>
            <person name="Bloem J."/>
            <person name="Labutti K."/>
            <person name="Salamov A."/>
            <person name="Andreopoulos B."/>
            <person name="Baker S."/>
            <person name="Barry K."/>
            <person name="Bills G."/>
            <person name="Bluhm B."/>
            <person name="Cannon C."/>
            <person name="Castanera R."/>
            <person name="Culley D."/>
            <person name="Daum C."/>
            <person name="Ezra D."/>
            <person name="Gonzalez J."/>
            <person name="Henrissat B."/>
            <person name="Kuo A."/>
            <person name="Liang C."/>
            <person name="Lipzen A."/>
            <person name="Lutzoni F."/>
            <person name="Magnuson J."/>
            <person name="Mondo S."/>
            <person name="Nolan M."/>
            <person name="Ohm R."/>
            <person name="Pangilinan J."/>
            <person name="Park H.-J."/>
            <person name="Ramirez L."/>
            <person name="Alfaro M."/>
            <person name="Sun H."/>
            <person name="Tritt A."/>
            <person name="Yoshinaga Y."/>
            <person name="Zwiers L.-H."/>
            <person name="Turgeon B."/>
            <person name="Goodwin S."/>
            <person name="Spatafora J."/>
            <person name="Crous P."/>
            <person name="Grigoriev I."/>
        </authorList>
    </citation>
    <scope>NUCLEOTIDE SEQUENCE</scope>
    <source>
        <strain evidence="4">CBS 113818</strain>
    </source>
</reference>
<sequence>MASRRAFQFQLCWMIMFTLPVVLCQLMNGAMPMLAIQRQEPTAPVAESFAGIIVDELVYATKLDLDRDEKGAPLFVMPVAEQAQSARALSTLFHTIRLPRSTAAPSTLQAAISDPAASLSTRSATMTITVSTTVLVSPTPTTNSVEDRLPSDADEGAAASLQSSIPTPMSPGAQLGVGFGVTFGLLSMAGVVSFYIWRRRRNPSNDIDGDSNRANYRERLAKVFTFRRYRDNKGDPEWSIESAEKVSIVRNMRAQSVSTTSRSDSRGSGRSTKNGAIPITMPKRKMSMALTSHPLTPNYTAFPGPPLVPQASSAKTDKVENDVPKPVSWPL</sequence>
<feature type="signal peptide" evidence="3">
    <location>
        <begin position="1"/>
        <end position="24"/>
    </location>
</feature>
<feature type="transmembrane region" description="Helical" evidence="2">
    <location>
        <begin position="175"/>
        <end position="197"/>
    </location>
</feature>
<feature type="region of interest" description="Disordered" evidence="1">
    <location>
        <begin position="137"/>
        <end position="165"/>
    </location>
</feature>
<evidence type="ECO:0000313" key="4">
    <source>
        <dbReference type="EMBL" id="KAF2820278.1"/>
    </source>
</evidence>
<evidence type="ECO:0000256" key="3">
    <source>
        <dbReference type="SAM" id="SignalP"/>
    </source>
</evidence>
<name>A0A6A6ZHC2_9PLEO</name>
<evidence type="ECO:0008006" key="6">
    <source>
        <dbReference type="Google" id="ProtNLM"/>
    </source>
</evidence>
<keyword evidence="2" id="KW-0472">Membrane</keyword>
<keyword evidence="5" id="KW-1185">Reference proteome</keyword>
<evidence type="ECO:0000313" key="5">
    <source>
        <dbReference type="Proteomes" id="UP000799424"/>
    </source>
</evidence>
<feature type="region of interest" description="Disordered" evidence="1">
    <location>
        <begin position="251"/>
        <end position="331"/>
    </location>
</feature>
<keyword evidence="3" id="KW-0732">Signal</keyword>
<keyword evidence="2" id="KW-1133">Transmembrane helix</keyword>
<dbReference type="OrthoDB" id="3800997at2759"/>
<feature type="compositionally biased region" description="Polar residues" evidence="1">
    <location>
        <begin position="289"/>
        <end position="299"/>
    </location>
</feature>